<name>R0M3U0_ANAPL</name>
<evidence type="ECO:0000256" key="1">
    <source>
        <dbReference type="SAM" id="MobiDB-lite"/>
    </source>
</evidence>
<organism evidence="2 3">
    <name type="scientific">Anas platyrhynchos</name>
    <name type="common">Mallard</name>
    <name type="synonym">Anas boschas</name>
    <dbReference type="NCBI Taxonomy" id="8839"/>
    <lineage>
        <taxon>Eukaryota</taxon>
        <taxon>Metazoa</taxon>
        <taxon>Chordata</taxon>
        <taxon>Craniata</taxon>
        <taxon>Vertebrata</taxon>
        <taxon>Euteleostomi</taxon>
        <taxon>Archelosauria</taxon>
        <taxon>Archosauria</taxon>
        <taxon>Dinosauria</taxon>
        <taxon>Saurischia</taxon>
        <taxon>Theropoda</taxon>
        <taxon>Coelurosauria</taxon>
        <taxon>Aves</taxon>
        <taxon>Neognathae</taxon>
        <taxon>Galloanserae</taxon>
        <taxon>Anseriformes</taxon>
        <taxon>Anatidae</taxon>
        <taxon>Anatinae</taxon>
        <taxon>Anas</taxon>
    </lineage>
</organism>
<reference evidence="3" key="1">
    <citation type="journal article" date="2013" name="Nat. Genet.">
        <title>The duck genome and transcriptome provide insight into an avian influenza virus reservoir species.</title>
        <authorList>
            <person name="Huang Y."/>
            <person name="Li Y."/>
            <person name="Burt D.W."/>
            <person name="Chen H."/>
            <person name="Zhang Y."/>
            <person name="Qian W."/>
            <person name="Kim H."/>
            <person name="Gan S."/>
            <person name="Zhao Y."/>
            <person name="Li J."/>
            <person name="Yi K."/>
            <person name="Feng H."/>
            <person name="Zhu P."/>
            <person name="Li B."/>
            <person name="Liu Q."/>
            <person name="Fairley S."/>
            <person name="Magor K.E."/>
            <person name="Du Z."/>
            <person name="Hu X."/>
            <person name="Goodman L."/>
            <person name="Tafer H."/>
            <person name="Vignal A."/>
            <person name="Lee T."/>
            <person name="Kim K.W."/>
            <person name="Sheng Z."/>
            <person name="An Y."/>
            <person name="Searle S."/>
            <person name="Herrero J."/>
            <person name="Groenen M.A."/>
            <person name="Crooijmans R.P."/>
            <person name="Faraut T."/>
            <person name="Cai Q."/>
            <person name="Webster R.G."/>
            <person name="Aldridge J.R."/>
            <person name="Warren W.C."/>
            <person name="Bartschat S."/>
            <person name="Kehr S."/>
            <person name="Marz M."/>
            <person name="Stadler P.F."/>
            <person name="Smith J."/>
            <person name="Kraus R.H."/>
            <person name="Zhao Y."/>
            <person name="Ren L."/>
            <person name="Fei J."/>
            <person name="Morisson M."/>
            <person name="Kaiser P."/>
            <person name="Griffin D.K."/>
            <person name="Rao M."/>
            <person name="Pitel F."/>
            <person name="Wang J."/>
            <person name="Li N."/>
        </authorList>
    </citation>
    <scope>NUCLEOTIDE SEQUENCE [LARGE SCALE GENOMIC DNA]</scope>
</reference>
<evidence type="ECO:0000313" key="2">
    <source>
        <dbReference type="EMBL" id="EOB07318.1"/>
    </source>
</evidence>
<accession>R0M3U0</accession>
<protein>
    <submittedName>
        <fullName evidence="2">Uncharacterized protein</fullName>
    </submittedName>
</protein>
<sequence>MSGVQAGSKELCLSVPLEAVGSVQAVNTNISNESGRHAARDKTGCKENGVHGERSGLNSMDVRVVFLVHTKSRCELSIWPKQAVQLLEVLLPSAGCCLLPEGTPLKPFSKPCQCISGSDFGAETVKIWVAQLLYGRQPVTQLPHVCSCIGGWMDGSKESRDGIKSTWCLLWLWLGRALWEFIVELTCDSLEETEAFVRAVLEPALSHAALLQGRERFPAAADGISWRNLQDAAAM</sequence>
<keyword evidence="3" id="KW-1185">Reference proteome</keyword>
<gene>
    <name evidence="2" type="ORF">Anapl_07652</name>
</gene>
<proteinExistence type="predicted"/>
<dbReference type="EMBL" id="KB742539">
    <property type="protein sequence ID" value="EOB07318.1"/>
    <property type="molecule type" value="Genomic_DNA"/>
</dbReference>
<dbReference type="Proteomes" id="UP000296049">
    <property type="component" value="Unassembled WGS sequence"/>
</dbReference>
<dbReference type="AlphaFoldDB" id="R0M3U0"/>
<feature type="compositionally biased region" description="Basic and acidic residues" evidence="1">
    <location>
        <begin position="34"/>
        <end position="50"/>
    </location>
</feature>
<feature type="region of interest" description="Disordered" evidence="1">
    <location>
        <begin position="31"/>
        <end position="50"/>
    </location>
</feature>
<evidence type="ECO:0000313" key="3">
    <source>
        <dbReference type="Proteomes" id="UP000296049"/>
    </source>
</evidence>